<dbReference type="Pfam" id="PF00034">
    <property type="entry name" value="Cytochrom_C"/>
    <property type="match status" value="1"/>
</dbReference>
<proteinExistence type="predicted"/>
<evidence type="ECO:0000256" key="1">
    <source>
        <dbReference type="ARBA" id="ARBA00022617"/>
    </source>
</evidence>
<keyword evidence="1 4" id="KW-0349">Heme</keyword>
<sequence length="144" mass="15836">MKYKELGTSDLRISLAILIYICAFSTQFLFAQDKPLPKSIVRGSIIYKASCIGCHMVKGEGIVGLFPPLAKADYLDNTKKTIHAIKFGLEGEITVNNEVYDNMMPSANLSNQEIADVVNYIKNSWGNSSKGKAVTAKMVEAIKE</sequence>
<dbReference type="PROSITE" id="PS51007">
    <property type="entry name" value="CYTC"/>
    <property type="match status" value="1"/>
</dbReference>
<name>A0A4U0H3I9_9SPHI</name>
<evidence type="ECO:0000313" key="7">
    <source>
        <dbReference type="EMBL" id="TJY65704.1"/>
    </source>
</evidence>
<evidence type="ECO:0000256" key="4">
    <source>
        <dbReference type="PROSITE-ProRule" id="PRU00433"/>
    </source>
</evidence>
<dbReference type="EMBL" id="SUKA01000003">
    <property type="protein sequence ID" value="TJY65704.1"/>
    <property type="molecule type" value="Genomic_DNA"/>
</dbReference>
<feature type="transmembrane region" description="Helical" evidence="5">
    <location>
        <begin position="12"/>
        <end position="30"/>
    </location>
</feature>
<dbReference type="RefSeq" id="WP_136820833.1">
    <property type="nucleotide sequence ID" value="NZ_BMJX01000003.1"/>
</dbReference>
<dbReference type="InterPro" id="IPR036909">
    <property type="entry name" value="Cyt_c-like_dom_sf"/>
</dbReference>
<dbReference type="PANTHER" id="PTHR35008">
    <property type="entry name" value="BLL4482 PROTEIN-RELATED"/>
    <property type="match status" value="1"/>
</dbReference>
<gene>
    <name evidence="7" type="ORF">FAZ19_11310</name>
</gene>
<reference evidence="7 8" key="1">
    <citation type="submission" date="2019-04" db="EMBL/GenBank/DDBJ databases">
        <title>Sphingobacterium olei sp. nov., isolated from oil-contaminated soil.</title>
        <authorList>
            <person name="Liu B."/>
        </authorList>
    </citation>
    <scope>NUCLEOTIDE SEQUENCE [LARGE SCALE GENOMIC DNA]</scope>
    <source>
        <strain evidence="7 8">Y3L14</strain>
    </source>
</reference>
<feature type="domain" description="Cytochrome c" evidence="6">
    <location>
        <begin position="38"/>
        <end position="125"/>
    </location>
</feature>
<dbReference type="AlphaFoldDB" id="A0A4U0H3I9"/>
<evidence type="ECO:0000313" key="8">
    <source>
        <dbReference type="Proteomes" id="UP000309872"/>
    </source>
</evidence>
<dbReference type="InterPro" id="IPR009056">
    <property type="entry name" value="Cyt_c-like_dom"/>
</dbReference>
<keyword evidence="2 4" id="KW-0479">Metal-binding</keyword>
<dbReference type="SUPFAM" id="SSF46626">
    <property type="entry name" value="Cytochrome c"/>
    <property type="match status" value="1"/>
</dbReference>
<dbReference type="PANTHER" id="PTHR35008:SF8">
    <property type="entry name" value="ALCOHOL DEHYDROGENASE CYTOCHROME C SUBUNIT"/>
    <property type="match status" value="1"/>
</dbReference>
<keyword evidence="8" id="KW-1185">Reference proteome</keyword>
<dbReference type="Proteomes" id="UP000309872">
    <property type="component" value="Unassembled WGS sequence"/>
</dbReference>
<dbReference type="Gene3D" id="1.10.760.10">
    <property type="entry name" value="Cytochrome c-like domain"/>
    <property type="match status" value="1"/>
</dbReference>
<dbReference type="OrthoDB" id="9811395at2"/>
<comment type="caution">
    <text evidence="7">The sequence shown here is derived from an EMBL/GenBank/DDBJ whole genome shotgun (WGS) entry which is preliminary data.</text>
</comment>
<dbReference type="GO" id="GO:0009055">
    <property type="term" value="F:electron transfer activity"/>
    <property type="evidence" value="ECO:0007669"/>
    <property type="project" value="InterPro"/>
</dbReference>
<dbReference type="GO" id="GO:0020037">
    <property type="term" value="F:heme binding"/>
    <property type="evidence" value="ECO:0007669"/>
    <property type="project" value="InterPro"/>
</dbReference>
<keyword evidence="5" id="KW-0472">Membrane</keyword>
<organism evidence="7 8">
    <name type="scientific">Sphingobacterium alkalisoli</name>
    <dbReference type="NCBI Taxonomy" id="1874115"/>
    <lineage>
        <taxon>Bacteria</taxon>
        <taxon>Pseudomonadati</taxon>
        <taxon>Bacteroidota</taxon>
        <taxon>Sphingobacteriia</taxon>
        <taxon>Sphingobacteriales</taxon>
        <taxon>Sphingobacteriaceae</taxon>
        <taxon>Sphingobacterium</taxon>
    </lineage>
</organism>
<evidence type="ECO:0000256" key="5">
    <source>
        <dbReference type="SAM" id="Phobius"/>
    </source>
</evidence>
<keyword evidence="3 4" id="KW-0408">Iron</keyword>
<protein>
    <submittedName>
        <fullName evidence="7">Cytochrome c</fullName>
    </submittedName>
</protein>
<accession>A0A4U0H3I9</accession>
<dbReference type="GO" id="GO:0046872">
    <property type="term" value="F:metal ion binding"/>
    <property type="evidence" value="ECO:0007669"/>
    <property type="project" value="UniProtKB-KW"/>
</dbReference>
<dbReference type="InterPro" id="IPR051459">
    <property type="entry name" value="Cytochrome_c-type_DH"/>
</dbReference>
<evidence type="ECO:0000256" key="2">
    <source>
        <dbReference type="ARBA" id="ARBA00022723"/>
    </source>
</evidence>
<evidence type="ECO:0000256" key="3">
    <source>
        <dbReference type="ARBA" id="ARBA00023004"/>
    </source>
</evidence>
<evidence type="ECO:0000259" key="6">
    <source>
        <dbReference type="PROSITE" id="PS51007"/>
    </source>
</evidence>
<keyword evidence="5" id="KW-1133">Transmembrane helix</keyword>
<keyword evidence="5" id="KW-0812">Transmembrane</keyword>